<proteinExistence type="predicted"/>
<dbReference type="EMBL" id="BK016146">
    <property type="protein sequence ID" value="DAF98388.1"/>
    <property type="molecule type" value="Genomic_DNA"/>
</dbReference>
<protein>
    <submittedName>
        <fullName evidence="1">Uncharacterized protein</fullName>
    </submittedName>
</protein>
<organism evidence="1">
    <name type="scientific">Siphoviridae sp. ctnNB1</name>
    <dbReference type="NCBI Taxonomy" id="2825660"/>
    <lineage>
        <taxon>Viruses</taxon>
        <taxon>Duplodnaviria</taxon>
        <taxon>Heunggongvirae</taxon>
        <taxon>Uroviricota</taxon>
        <taxon>Caudoviricetes</taxon>
    </lineage>
</organism>
<evidence type="ECO:0000313" key="1">
    <source>
        <dbReference type="EMBL" id="DAF98388.1"/>
    </source>
</evidence>
<reference evidence="1" key="1">
    <citation type="journal article" date="2021" name="Proc. Natl. Acad. Sci. U.S.A.">
        <title>A Catalog of Tens of Thousands of Viruses from Human Metagenomes Reveals Hidden Associations with Chronic Diseases.</title>
        <authorList>
            <person name="Tisza M.J."/>
            <person name="Buck C.B."/>
        </authorList>
    </citation>
    <scope>NUCLEOTIDE SEQUENCE</scope>
    <source>
        <strain evidence="1">CtnNB1</strain>
    </source>
</reference>
<accession>A0A8S5UVC8</accession>
<name>A0A8S5UVC8_9CAUD</name>
<sequence length="100" mass="11181">MKEAKDITTKKDVMDVQLYALNVAPEDGRILSATKDQYGAEGQPRVDHLPDDDISDYKYIDGEYVYDPLPKPPEPEPVPEYATYDELAAAIKEGVNSYGE</sequence>